<feature type="non-terminal residue" evidence="1">
    <location>
        <position position="119"/>
    </location>
</feature>
<reference evidence="1" key="1">
    <citation type="submission" date="2015-07" db="EMBL/GenBank/DDBJ databases">
        <title>MeaNS - Measles Nucleotide Surveillance Program.</title>
        <authorList>
            <person name="Tran T."/>
            <person name="Druce J."/>
        </authorList>
    </citation>
    <scope>NUCLEOTIDE SEQUENCE</scope>
    <source>
        <strain evidence="1">UCB-OBI-ISO-001</strain>
        <tissue evidence="1">Gonad</tissue>
    </source>
</reference>
<gene>
    <name evidence="1" type="ORF">OCBIM_22011318mg</name>
</gene>
<proteinExistence type="predicted"/>
<name>A0A0L8HNQ1_OCTBM</name>
<dbReference type="EMBL" id="KQ417780">
    <property type="protein sequence ID" value="KOF90370.1"/>
    <property type="molecule type" value="Genomic_DNA"/>
</dbReference>
<organism evidence="1">
    <name type="scientific">Octopus bimaculoides</name>
    <name type="common">California two-spotted octopus</name>
    <dbReference type="NCBI Taxonomy" id="37653"/>
    <lineage>
        <taxon>Eukaryota</taxon>
        <taxon>Metazoa</taxon>
        <taxon>Spiralia</taxon>
        <taxon>Lophotrochozoa</taxon>
        <taxon>Mollusca</taxon>
        <taxon>Cephalopoda</taxon>
        <taxon>Coleoidea</taxon>
        <taxon>Octopodiformes</taxon>
        <taxon>Octopoda</taxon>
        <taxon>Incirrata</taxon>
        <taxon>Octopodidae</taxon>
        <taxon>Octopus</taxon>
    </lineage>
</organism>
<accession>A0A0L8HNQ1</accession>
<evidence type="ECO:0000313" key="1">
    <source>
        <dbReference type="EMBL" id="KOF90370.1"/>
    </source>
</evidence>
<protein>
    <submittedName>
        <fullName evidence="1">Uncharacterized protein</fullName>
    </submittedName>
</protein>
<dbReference type="AlphaFoldDB" id="A0A0L8HNQ1"/>
<sequence length="119" mass="14276">MPSRHLIYFRHYQHCTYTTLTTFTATHVSSLDQHRFHIHTFSHTSPYFQFHITYTHTYTHLIYFTNLIPGTHTSRSMYMSHIPPYTILLEHGYPHIFTLRTFITTTHITVHPTSLFDTY</sequence>